<keyword evidence="4" id="KW-1185">Reference proteome</keyword>
<sequence length="982" mass="109513">MAGKNGCQSLMYRTRTCSLHDADGAELSRFEWEFGDRRRRWSAGCIYLLSLALVGCLFPSALQAGPRDGGISTAAETPSPAAASSAEQLSADDYSRRQQATMQMWRLRETSRQAVQDAARHPDPEVAERASWILRQWRRGSLPETPPELARLLQQNDDPSVLEELLEMGQFSAVVVAVEESAGTAQRTLLHQRLAAALTRRFPVYVRRADQEGGLIDLLRLVDLVADSKEMAVCRIQLMQELGVEFDDDSLLPRAAEDWTELLRQETEVVVLGVLGRLPEASERARAYGNHALLRVCQMLQGDWQSIARETSVAAGLAAPDSAERSRLWCQALVAADRAGDDAIEKMAVDDLVSMPVTAGDVSVDMRWKCLASHGFVDEALAILKQMEDAYDDVKRSRSDSASIVAIAASRTDLAFEMLGYPYEDVDSELMTWIAEAIEEQKQDTLEAKTVGTIPRVAPKLNRLLSLMRCLLSVGREQPAWTIARELSDSDVVVGSQRARDSVLITLLTTNRQEWLARLAVRPGESSLPTETERLLIVSLSEMDAKTWEMMLESLSELMPTVAMDRRVSILFDLCRGEIPVEFEEASRFRTFYESLASPPPSGRRALVRRTVPRRLNLQVASFFSRLGQVEIASEVLATLAAQGDIGATFSMAERELDFGRGESAASGFERIWNMVSATSSSTHSSTAIRYLRQNPVQLNYAVKATVGQWNLARRQGDSQLAEQLERQIRLLLCSPSTELRSVLLEYLGERGERSIALEGYRTLLPMTAFGSAGTTELYDVARHYAAIVRESDPIEAARWFDLAVGGTLETTYFRAVAYISLPVYVRRWLLEGAIENGDAEQVQRHLDRIERLDPLDIDVAERLIPKMREKGMDAIADAAFNRVWASGRAYVADYPFDATKTNNLAWVAAMNKRELEGAAALAEQAVYFEPDSAIYRDTLAEILFLSDRVPEALQIETGCLLDDPGQWHLHEQIEKYSEAMR</sequence>
<keyword evidence="2" id="KW-0812">Transmembrane</keyword>
<dbReference type="AlphaFoldDB" id="A0A5C6CTH2"/>
<evidence type="ECO:0000313" key="3">
    <source>
        <dbReference type="EMBL" id="TWU26914.1"/>
    </source>
</evidence>
<name>A0A5C6CTH2_9BACT</name>
<accession>A0A5C6CTH2</accession>
<dbReference type="InterPro" id="IPR011990">
    <property type="entry name" value="TPR-like_helical_dom_sf"/>
</dbReference>
<organism evidence="3 4">
    <name type="scientific">Novipirellula galeiformis</name>
    <dbReference type="NCBI Taxonomy" id="2528004"/>
    <lineage>
        <taxon>Bacteria</taxon>
        <taxon>Pseudomonadati</taxon>
        <taxon>Planctomycetota</taxon>
        <taxon>Planctomycetia</taxon>
        <taxon>Pirellulales</taxon>
        <taxon>Pirellulaceae</taxon>
        <taxon>Novipirellula</taxon>
    </lineage>
</organism>
<dbReference type="Proteomes" id="UP000316304">
    <property type="component" value="Unassembled WGS sequence"/>
</dbReference>
<feature type="transmembrane region" description="Helical" evidence="2">
    <location>
        <begin position="41"/>
        <end position="62"/>
    </location>
</feature>
<keyword evidence="2" id="KW-1133">Transmembrane helix</keyword>
<feature type="compositionally biased region" description="Low complexity" evidence="1">
    <location>
        <begin position="72"/>
        <end position="87"/>
    </location>
</feature>
<evidence type="ECO:0000313" key="4">
    <source>
        <dbReference type="Proteomes" id="UP000316304"/>
    </source>
</evidence>
<proteinExistence type="predicted"/>
<dbReference type="EMBL" id="SJPT01000001">
    <property type="protein sequence ID" value="TWU26914.1"/>
    <property type="molecule type" value="Genomic_DNA"/>
</dbReference>
<evidence type="ECO:0000256" key="2">
    <source>
        <dbReference type="SAM" id="Phobius"/>
    </source>
</evidence>
<gene>
    <name evidence="3" type="ORF">Pla52o_07700</name>
</gene>
<evidence type="ECO:0008006" key="5">
    <source>
        <dbReference type="Google" id="ProtNLM"/>
    </source>
</evidence>
<dbReference type="Gene3D" id="1.25.40.10">
    <property type="entry name" value="Tetratricopeptide repeat domain"/>
    <property type="match status" value="1"/>
</dbReference>
<reference evidence="3 4" key="1">
    <citation type="submission" date="2019-02" db="EMBL/GenBank/DDBJ databases">
        <title>Deep-cultivation of Planctomycetes and their phenomic and genomic characterization uncovers novel biology.</title>
        <authorList>
            <person name="Wiegand S."/>
            <person name="Jogler M."/>
            <person name="Boedeker C."/>
            <person name="Pinto D."/>
            <person name="Vollmers J."/>
            <person name="Rivas-Marin E."/>
            <person name="Kohn T."/>
            <person name="Peeters S.H."/>
            <person name="Heuer A."/>
            <person name="Rast P."/>
            <person name="Oberbeckmann S."/>
            <person name="Bunk B."/>
            <person name="Jeske O."/>
            <person name="Meyerdierks A."/>
            <person name="Storesund J.E."/>
            <person name="Kallscheuer N."/>
            <person name="Luecker S."/>
            <person name="Lage O.M."/>
            <person name="Pohl T."/>
            <person name="Merkel B.J."/>
            <person name="Hornburger P."/>
            <person name="Mueller R.-W."/>
            <person name="Bruemmer F."/>
            <person name="Labrenz M."/>
            <person name="Spormann A.M."/>
            <person name="Op Den Camp H."/>
            <person name="Overmann J."/>
            <person name="Amann R."/>
            <person name="Jetten M.S.M."/>
            <person name="Mascher T."/>
            <person name="Medema M.H."/>
            <person name="Devos D.P."/>
            <person name="Kaster A.-K."/>
            <person name="Ovreas L."/>
            <person name="Rohde M."/>
            <person name="Galperin M.Y."/>
            <person name="Jogler C."/>
        </authorList>
    </citation>
    <scope>NUCLEOTIDE SEQUENCE [LARGE SCALE GENOMIC DNA]</scope>
    <source>
        <strain evidence="3 4">Pla52o</strain>
    </source>
</reference>
<keyword evidence="2" id="KW-0472">Membrane</keyword>
<protein>
    <recommendedName>
        <fullName evidence="5">Tetratricopeptide repeat protein</fullName>
    </recommendedName>
</protein>
<evidence type="ECO:0000256" key="1">
    <source>
        <dbReference type="SAM" id="MobiDB-lite"/>
    </source>
</evidence>
<comment type="caution">
    <text evidence="3">The sequence shown here is derived from an EMBL/GenBank/DDBJ whole genome shotgun (WGS) entry which is preliminary data.</text>
</comment>
<feature type="region of interest" description="Disordered" evidence="1">
    <location>
        <begin position="67"/>
        <end position="93"/>
    </location>
</feature>